<dbReference type="AlphaFoldDB" id="A0A0U1BTG0"/>
<sequence length="96" mass="10147">MNTLVAHIQMVAFIAHAGGHETPAPRPGHDGTHARGGLFDQFFNSAVRGAGWSMGSRIMHALPIGLIVALALAVAVVWLIRRRRKAAAASTKDGGR</sequence>
<name>A0A0U1BTG0_9MYCO</name>
<accession>A0A0U1BTG0</accession>
<organism evidence="1 2">
    <name type="scientific">Mycobacteroides abscessus</name>
    <dbReference type="NCBI Taxonomy" id="36809"/>
    <lineage>
        <taxon>Bacteria</taxon>
        <taxon>Bacillati</taxon>
        <taxon>Actinomycetota</taxon>
        <taxon>Actinomycetes</taxon>
        <taxon>Mycobacteriales</taxon>
        <taxon>Mycobacteriaceae</taxon>
        <taxon>Mycobacteroides</taxon>
    </lineage>
</organism>
<dbReference type="RefSeq" id="WP_235621597.1">
    <property type="nucleotide sequence ID" value="NZ_CP014951.1"/>
</dbReference>
<reference evidence="1 2" key="1">
    <citation type="submission" date="2015-03" db="EMBL/GenBank/DDBJ databases">
        <authorList>
            <person name="Murphy D."/>
        </authorList>
    </citation>
    <scope>NUCLEOTIDE SEQUENCE [LARGE SCALE GENOMIC DNA]</scope>
    <source>
        <strain evidence="1 2">PAP088</strain>
    </source>
</reference>
<evidence type="ECO:0000313" key="1">
    <source>
        <dbReference type="EMBL" id="CPV69885.1"/>
    </source>
</evidence>
<gene>
    <name evidence="1" type="ORF">ERS075579_04666</name>
</gene>
<proteinExistence type="predicted"/>
<protein>
    <submittedName>
        <fullName evidence="1">Uncharacterized protein</fullName>
    </submittedName>
</protein>
<dbReference type="EMBL" id="CSWP01000012">
    <property type="protein sequence ID" value="CPV69885.1"/>
    <property type="molecule type" value="Genomic_DNA"/>
</dbReference>
<evidence type="ECO:0000313" key="2">
    <source>
        <dbReference type="Proteomes" id="UP000045782"/>
    </source>
</evidence>
<dbReference type="Proteomes" id="UP000045782">
    <property type="component" value="Unassembled WGS sequence"/>
</dbReference>